<dbReference type="Proteomes" id="UP000285146">
    <property type="component" value="Unassembled WGS sequence"/>
</dbReference>
<protein>
    <submittedName>
        <fullName evidence="1">Uncharacterized protein</fullName>
    </submittedName>
</protein>
<dbReference type="InParanoid" id="A0A423XNY0"/>
<organism evidence="1 2">
    <name type="scientific">Cytospora leucostoma</name>
    <dbReference type="NCBI Taxonomy" id="1230097"/>
    <lineage>
        <taxon>Eukaryota</taxon>
        <taxon>Fungi</taxon>
        <taxon>Dikarya</taxon>
        <taxon>Ascomycota</taxon>
        <taxon>Pezizomycotina</taxon>
        <taxon>Sordariomycetes</taxon>
        <taxon>Sordariomycetidae</taxon>
        <taxon>Diaporthales</taxon>
        <taxon>Cytosporaceae</taxon>
        <taxon>Cytospora</taxon>
    </lineage>
</organism>
<sequence>MARSVDAELLQMRWGRMTAHNFGGLENSSLRSLYFGAMVQAERGSRKTKPRSASVRGVPVERGEEIGDVGPGLHLLLEQRHKL</sequence>
<evidence type="ECO:0000313" key="2">
    <source>
        <dbReference type="Proteomes" id="UP000285146"/>
    </source>
</evidence>
<dbReference type="EMBL" id="LKEB01000001">
    <property type="protein sequence ID" value="ROW18279.1"/>
    <property type="molecule type" value="Genomic_DNA"/>
</dbReference>
<gene>
    <name evidence="1" type="ORF">VPNG_00028</name>
</gene>
<reference evidence="1 2" key="1">
    <citation type="submission" date="2015-09" db="EMBL/GenBank/DDBJ databases">
        <title>Host preference determinants of Valsa canker pathogens revealed by comparative genomics.</title>
        <authorList>
            <person name="Yin Z."/>
            <person name="Huang L."/>
        </authorList>
    </citation>
    <scope>NUCLEOTIDE SEQUENCE [LARGE SCALE GENOMIC DNA]</scope>
    <source>
        <strain evidence="1 2">SXYLt</strain>
    </source>
</reference>
<comment type="caution">
    <text evidence="1">The sequence shown here is derived from an EMBL/GenBank/DDBJ whole genome shotgun (WGS) entry which is preliminary data.</text>
</comment>
<evidence type="ECO:0000313" key="1">
    <source>
        <dbReference type="EMBL" id="ROW18279.1"/>
    </source>
</evidence>
<accession>A0A423XNY0</accession>
<keyword evidence="2" id="KW-1185">Reference proteome</keyword>
<proteinExistence type="predicted"/>
<name>A0A423XNY0_9PEZI</name>
<dbReference type="AlphaFoldDB" id="A0A423XNY0"/>